<evidence type="ECO:0000256" key="14">
    <source>
        <dbReference type="ARBA" id="ARBA00025284"/>
    </source>
</evidence>
<organism evidence="17">
    <name type="scientific">Daucus carota subsp. sativus</name>
    <name type="common">Carrot</name>
    <dbReference type="NCBI Taxonomy" id="79200"/>
    <lineage>
        <taxon>Eukaryota</taxon>
        <taxon>Viridiplantae</taxon>
        <taxon>Streptophyta</taxon>
        <taxon>Embryophyta</taxon>
        <taxon>Tracheophyta</taxon>
        <taxon>Spermatophyta</taxon>
        <taxon>Magnoliopsida</taxon>
        <taxon>eudicotyledons</taxon>
        <taxon>Gunneridae</taxon>
        <taxon>Pentapetalae</taxon>
        <taxon>asterids</taxon>
        <taxon>campanulids</taxon>
        <taxon>Apiales</taxon>
        <taxon>Apiaceae</taxon>
        <taxon>Apioideae</taxon>
        <taxon>Scandiceae</taxon>
        <taxon>Daucinae</taxon>
        <taxon>Daucus</taxon>
        <taxon>Daucus sect. Daucus</taxon>
    </lineage>
</organism>
<evidence type="ECO:0000256" key="11">
    <source>
        <dbReference type="ARBA" id="ARBA00022989"/>
    </source>
</evidence>
<evidence type="ECO:0000256" key="2">
    <source>
        <dbReference type="ARBA" id="ARBA00004141"/>
    </source>
</evidence>
<dbReference type="Pfam" id="PF03283">
    <property type="entry name" value="PAE"/>
    <property type="match status" value="2"/>
</dbReference>
<feature type="transmembrane region" description="Helical" evidence="16">
    <location>
        <begin position="202"/>
        <end position="219"/>
    </location>
</feature>
<keyword evidence="11 16" id="KW-1133">Transmembrane helix</keyword>
<feature type="transmembrane region" description="Helical" evidence="16">
    <location>
        <begin position="148"/>
        <end position="168"/>
    </location>
</feature>
<evidence type="ECO:0000313" key="17">
    <source>
        <dbReference type="EMBL" id="KZM85937.1"/>
    </source>
</evidence>
<dbReference type="PANTHER" id="PTHR21562">
    <property type="entry name" value="NOTUM-RELATED"/>
    <property type="match status" value="1"/>
</dbReference>
<evidence type="ECO:0000256" key="4">
    <source>
        <dbReference type="ARBA" id="ARBA00004412"/>
    </source>
</evidence>
<comment type="caution">
    <text evidence="17">The sequence shown here is derived from an EMBL/GenBank/DDBJ whole genome shotgun (WGS) entry which is preliminary data.</text>
</comment>
<feature type="transmembrane region" description="Helical" evidence="16">
    <location>
        <begin position="108"/>
        <end position="128"/>
    </location>
</feature>
<keyword evidence="8" id="KW-0134">Cell wall</keyword>
<keyword evidence="13" id="KW-0961">Cell wall biogenesis/degradation</keyword>
<evidence type="ECO:0000256" key="9">
    <source>
        <dbReference type="ARBA" id="ARBA00022692"/>
    </source>
</evidence>
<dbReference type="SUPFAM" id="SSF53474">
    <property type="entry name" value="alpha/beta-Hydrolases"/>
    <property type="match status" value="2"/>
</dbReference>
<dbReference type="GO" id="GO:0005769">
    <property type="term" value="C:early endosome"/>
    <property type="evidence" value="ECO:0007669"/>
    <property type="project" value="UniProtKB-SubCell"/>
</dbReference>
<comment type="function">
    <text evidence="14">Acts as a Mg(2+) transporter. Can also transport other divalent cations such as Fe(2+), Sr(2+), Ba(2+), Mn(2+) and Co(2+) but to a much less extent than Mg(2+).</text>
</comment>
<dbReference type="Pfam" id="PF05653">
    <property type="entry name" value="Mg_trans_NIPA"/>
    <property type="match status" value="1"/>
</dbReference>
<evidence type="ECO:0000256" key="6">
    <source>
        <dbReference type="ARBA" id="ARBA00007001"/>
    </source>
</evidence>
<evidence type="ECO:0000256" key="1">
    <source>
        <dbReference type="ARBA" id="ARBA00003534"/>
    </source>
</evidence>
<feature type="transmembrane region" description="Helical" evidence="16">
    <location>
        <begin position="6"/>
        <end position="27"/>
    </location>
</feature>
<reference evidence="17" key="1">
    <citation type="journal article" date="2016" name="Nat. Genet.">
        <title>A high-quality carrot genome assembly provides new insights into carotenoid accumulation and asterid genome evolution.</title>
        <authorList>
            <person name="Iorizzo M."/>
            <person name="Ellison S."/>
            <person name="Senalik D."/>
            <person name="Zeng P."/>
            <person name="Satapoomin P."/>
            <person name="Huang J."/>
            <person name="Bowman M."/>
            <person name="Iovene M."/>
            <person name="Sanseverino W."/>
            <person name="Cavagnaro P."/>
            <person name="Yildiz M."/>
            <person name="Macko-Podgorni A."/>
            <person name="Moranska E."/>
            <person name="Grzebelus E."/>
            <person name="Grzebelus D."/>
            <person name="Ashrafi H."/>
            <person name="Zheng Z."/>
            <person name="Cheng S."/>
            <person name="Spooner D."/>
            <person name="Van Deynze A."/>
            <person name="Simon P."/>
        </authorList>
    </citation>
    <scope>NUCLEOTIDE SEQUENCE [LARGE SCALE GENOMIC DNA]</scope>
    <source>
        <tissue evidence="17">Leaf</tissue>
    </source>
</reference>
<dbReference type="InterPro" id="IPR037185">
    <property type="entry name" value="EmrE-like"/>
</dbReference>
<evidence type="ECO:0000256" key="16">
    <source>
        <dbReference type="SAM" id="Phobius"/>
    </source>
</evidence>
<evidence type="ECO:0000256" key="8">
    <source>
        <dbReference type="ARBA" id="ARBA00022512"/>
    </source>
</evidence>
<dbReference type="GO" id="GO:0052793">
    <property type="term" value="F:pectin acetylesterase activity"/>
    <property type="evidence" value="ECO:0007669"/>
    <property type="project" value="TreeGrafter"/>
</dbReference>
<evidence type="ECO:0000256" key="12">
    <source>
        <dbReference type="ARBA" id="ARBA00023136"/>
    </source>
</evidence>
<comment type="subunit">
    <text evidence="7">Homodimer.</text>
</comment>
<sequence length="1015" mass="111318">MGFSADNVRGLVLALSSSAFIGTSFIIKKKGLMRAGASGVGAGSGGYSYLKEPMWWAGMITKVIAGEVANFVAYAYAPAVLVTPLGALSIIVSEILAHFVLKERLNMFGVIGIVLCVIGSVGVVVHAPQERTINSVKQLWHLALQPGFIIYFCIVVVAVVILIFQVAPRYGKESLLVYIAVCSLAGSLTALDTFNINVVSPVYYVGFTCLTIVASMIMLKDWDHATSSQIIGAITGFITILCGTFLLHRIKDMAKTPLLGTPCRSPEATTGSARGSRTTDVNTSDSGSFRTPDVNNDYVVSVRAPEIHTDKTEDVRTSEILYGLQAVANPPDLIKIQSAVAKGAVCLDGSPPAYQLDRGKDEGVNKWLLHLQGGYWCTTVEECSMRMNDSSGLGSSNKMTSLYFTGILSDNKELNPSEIEFLLNYVDGPYYRGGRIFYAIMDELLKLGMENASNVFLTGNSAGGLAATYHCDTFKNILPLSTEVKCLADASFFIHLNNPSGFVNLHGSVTYLPLSCTSMMDAASCLYPRNVVPDIQTPMFLLNSAYDTFQVASAIRLPENSDRSCLYNLTGCPTAVLDAWINFRTKFLQEVTDLGNLSTRGLFINACHTHSQSEFQSKWLGDPDSMLDNMTISEAVGEWYNDNKLIQLIDREHIYPRQCVVDASEPYACNNYTIVLHGLQAVANPPDLIKIQSAVAKGAVCLDGSPPAYQLDRGKDKGVNKWLLHLQGGYWCTTVEECSMRMNDSSGLGSSIKMTSLYFTGILSDNKELNPNFYNWNRVYVRYCDGSCFTGDKQESSVDGPYYRGGRVFYAIMDELLELGMENASNVFLTGNSAGGLAAMYHCDRFKNILPRSTEAKCLADASFFIHLNNPSGFVNLHGSVTYLPLSCTSKMDAASCLYPRNVVPDIQTPMFLLNSAYDTFQVASTIRLPENSNRSCLYNLTGCPTAVLDAWINFRTKFLQEVTDLGNLSTRGLFINACHTHSQSEFQSKWLGDPDSMLDNMRTHLSQTMRCRCF</sequence>
<dbReference type="GO" id="GO:0015095">
    <property type="term" value="F:magnesium ion transmembrane transporter activity"/>
    <property type="evidence" value="ECO:0007669"/>
    <property type="project" value="InterPro"/>
</dbReference>
<evidence type="ECO:0008006" key="18">
    <source>
        <dbReference type="Google" id="ProtNLM"/>
    </source>
</evidence>
<keyword evidence="12 16" id="KW-0472">Membrane</keyword>
<protein>
    <recommendedName>
        <fullName evidence="18">Magnesium transporter</fullName>
    </recommendedName>
</protein>
<feature type="compositionally biased region" description="Polar residues" evidence="15">
    <location>
        <begin position="267"/>
        <end position="288"/>
    </location>
</feature>
<evidence type="ECO:0000256" key="15">
    <source>
        <dbReference type="SAM" id="MobiDB-lite"/>
    </source>
</evidence>
<dbReference type="GO" id="GO:0016020">
    <property type="term" value="C:membrane"/>
    <property type="evidence" value="ECO:0007669"/>
    <property type="project" value="UniProtKB-SubCell"/>
</dbReference>
<keyword evidence="9 16" id="KW-0812">Transmembrane</keyword>
<evidence type="ECO:0000256" key="3">
    <source>
        <dbReference type="ARBA" id="ARBA00004191"/>
    </source>
</evidence>
<dbReference type="GO" id="GO:0071555">
    <property type="term" value="P:cell wall organization"/>
    <property type="evidence" value="ECO:0007669"/>
    <property type="project" value="UniProtKB-KW"/>
</dbReference>
<comment type="similarity">
    <text evidence="6">Belongs to the NIPA (TC 2.A.7) family.</text>
</comment>
<evidence type="ECO:0000256" key="10">
    <source>
        <dbReference type="ARBA" id="ARBA00022753"/>
    </source>
</evidence>
<dbReference type="AlphaFoldDB" id="A0A175YRD6"/>
<comment type="function">
    <text evidence="1">Hydrolyzes acetyl esters in homogalacturonan regions of pectin. In type I primary cell wall, galacturonic acid residues of pectin can be acetylated at the O-2 and O-3 positions. Decreasing the degree of acetylation of pectin gels in vitro alters their physical properties.</text>
</comment>
<dbReference type="SUPFAM" id="SSF103481">
    <property type="entry name" value="Multidrug resistance efflux transporter EmrE"/>
    <property type="match status" value="1"/>
</dbReference>
<dbReference type="PANTHER" id="PTHR21562:SF93">
    <property type="entry name" value="PECTIN ACETYLESTERASE 8"/>
    <property type="match status" value="1"/>
</dbReference>
<dbReference type="EMBL" id="LNRQ01000008">
    <property type="protein sequence ID" value="KZM85937.1"/>
    <property type="molecule type" value="Genomic_DNA"/>
</dbReference>
<evidence type="ECO:0000256" key="5">
    <source>
        <dbReference type="ARBA" id="ARBA00005784"/>
    </source>
</evidence>
<accession>A0A175YRD6</accession>
<dbReference type="InterPro" id="IPR029058">
    <property type="entry name" value="AB_hydrolase_fold"/>
</dbReference>
<keyword evidence="10" id="KW-0967">Endosome</keyword>
<dbReference type="GO" id="GO:0009505">
    <property type="term" value="C:plant-type cell wall"/>
    <property type="evidence" value="ECO:0007669"/>
    <property type="project" value="TreeGrafter"/>
</dbReference>
<feature type="transmembrane region" description="Helical" evidence="16">
    <location>
        <begin position="82"/>
        <end position="101"/>
    </location>
</feature>
<feature type="region of interest" description="Disordered" evidence="15">
    <location>
        <begin position="261"/>
        <end position="288"/>
    </location>
</feature>
<evidence type="ECO:0000256" key="7">
    <source>
        <dbReference type="ARBA" id="ARBA00011738"/>
    </source>
</evidence>
<comment type="subcellular location">
    <subcellularLocation>
        <location evidence="4">Early endosome</location>
    </subcellularLocation>
    <subcellularLocation>
        <location evidence="2">Membrane</location>
        <topology evidence="2">Multi-pass membrane protein</topology>
    </subcellularLocation>
    <subcellularLocation>
        <location evidence="3">Secreted</location>
        <location evidence="3">Cell wall</location>
    </subcellularLocation>
</comment>
<comment type="similarity">
    <text evidence="5">Belongs to the pectinacetylesterase family.</text>
</comment>
<keyword evidence="8" id="KW-0964">Secreted</keyword>
<dbReference type="InterPro" id="IPR008521">
    <property type="entry name" value="Mg_trans_NIPA"/>
</dbReference>
<dbReference type="Gramene" id="KZM85937">
    <property type="protein sequence ID" value="KZM85937"/>
    <property type="gene ID" value="DCAR_026641"/>
</dbReference>
<name>A0A175YRD6_DAUCS</name>
<dbReference type="InterPro" id="IPR004963">
    <property type="entry name" value="PAE/NOTUM"/>
</dbReference>
<dbReference type="OMA" id="NACHTHS"/>
<feature type="transmembrane region" description="Helical" evidence="16">
    <location>
        <begin position="175"/>
        <end position="196"/>
    </location>
</feature>
<feature type="transmembrane region" description="Helical" evidence="16">
    <location>
        <begin position="231"/>
        <end position="250"/>
    </location>
</feature>
<proteinExistence type="inferred from homology"/>
<gene>
    <name evidence="17" type="ORF">DCAR_026641</name>
</gene>
<evidence type="ECO:0000256" key="13">
    <source>
        <dbReference type="ARBA" id="ARBA00023316"/>
    </source>
</evidence>